<dbReference type="Gene3D" id="1.10.443.10">
    <property type="entry name" value="Intergrase catalytic core"/>
    <property type="match status" value="1"/>
</dbReference>
<dbReference type="GO" id="GO:0015074">
    <property type="term" value="P:DNA integration"/>
    <property type="evidence" value="ECO:0007669"/>
    <property type="project" value="UniProtKB-KW"/>
</dbReference>
<dbReference type="InterPro" id="IPR050090">
    <property type="entry name" value="Tyrosine_recombinase_XerCD"/>
</dbReference>
<protein>
    <recommendedName>
        <fullName evidence="3">Tyr recombinase domain-containing protein</fullName>
    </recommendedName>
</protein>
<evidence type="ECO:0000259" key="3">
    <source>
        <dbReference type="PROSITE" id="PS51898"/>
    </source>
</evidence>
<dbReference type="Pfam" id="PF00589">
    <property type="entry name" value="Phage_integrase"/>
    <property type="match status" value="1"/>
</dbReference>
<keyword evidence="5" id="KW-1185">Reference proteome</keyword>
<dbReference type="PROSITE" id="PS51898">
    <property type="entry name" value="TYR_RECOMBINASE"/>
    <property type="match status" value="1"/>
</dbReference>
<gene>
    <name evidence="4" type="ORF">DRV84_10005</name>
</gene>
<keyword evidence="1" id="KW-0229">DNA integration</keyword>
<dbReference type="EMBL" id="QOHR01000012">
    <property type="protein sequence ID" value="REC56367.1"/>
    <property type="molecule type" value="Genomic_DNA"/>
</dbReference>
<feature type="domain" description="Tyr recombinase" evidence="3">
    <location>
        <begin position="188"/>
        <end position="372"/>
    </location>
</feature>
<dbReference type="AlphaFoldDB" id="A0A3D9BSA6"/>
<dbReference type="GO" id="GO:0006310">
    <property type="term" value="P:DNA recombination"/>
    <property type="evidence" value="ECO:0007669"/>
    <property type="project" value="UniProtKB-KW"/>
</dbReference>
<dbReference type="Proteomes" id="UP000257131">
    <property type="component" value="Unassembled WGS sequence"/>
</dbReference>
<evidence type="ECO:0000313" key="5">
    <source>
        <dbReference type="Proteomes" id="UP000257131"/>
    </source>
</evidence>
<proteinExistence type="predicted"/>
<name>A0A3D9BSA6_9RHOB</name>
<organism evidence="4 5">
    <name type="scientific">Rhodosalinus sediminis</name>
    <dbReference type="NCBI Taxonomy" id="1940533"/>
    <lineage>
        <taxon>Bacteria</taxon>
        <taxon>Pseudomonadati</taxon>
        <taxon>Pseudomonadota</taxon>
        <taxon>Alphaproteobacteria</taxon>
        <taxon>Rhodobacterales</taxon>
        <taxon>Paracoccaceae</taxon>
        <taxon>Rhodosalinus</taxon>
    </lineage>
</organism>
<dbReference type="InterPro" id="IPR002104">
    <property type="entry name" value="Integrase_catalytic"/>
</dbReference>
<dbReference type="PANTHER" id="PTHR30349:SF64">
    <property type="entry name" value="PROPHAGE INTEGRASE INTD-RELATED"/>
    <property type="match status" value="1"/>
</dbReference>
<sequence>MQRTPRCPSLSKGESALAKPKISGVHIVRKETKSGRKEYHYAFRGGPRFWHSSMGPATGPAYHKAYARIMEKHQRVHFGCAPDSVSAAIRAFCDSIAFAKLKDRTQRDYVKYLDAFEGEFGKEPIKMFEESDSLIEIEEWKSKAFGHSVHAYDYATTVVTRLLNWAQKTGRLRFHHHNNVERHYKVDRSGHVWLPAEIQALLDVAKERERRIILTCSEGGLAPVDACALTHGNVRKTPRGRRLYFHRKKTNNVTSFPVTPALAEVIDTTPPGQQTLLVSLRGKRLQPERVSQIVKDVVRRANRAASQDASKTPVRTDLRLYDMRGTAATSLLRAGCSLNEIAVCMGWSMRTASSMIERYARVVPEVTDEVLDKLERAEQAQRRRQFDA</sequence>
<reference evidence="4 5" key="1">
    <citation type="journal article" date="2017" name="Int. J. Syst. Evol. Microbiol.">
        <title>Rhodosalinus sediminis gen. nov., sp. nov., isolated from marine saltern.</title>
        <authorList>
            <person name="Guo L.Y."/>
            <person name="Ling S.K."/>
            <person name="Li C.M."/>
            <person name="Chen G.J."/>
            <person name="Du Z.J."/>
        </authorList>
    </citation>
    <scope>NUCLEOTIDE SEQUENCE [LARGE SCALE GENOMIC DNA]</scope>
    <source>
        <strain evidence="4 5">WDN1C137</strain>
    </source>
</reference>
<keyword evidence="2" id="KW-0233">DNA recombination</keyword>
<dbReference type="InterPro" id="IPR011010">
    <property type="entry name" value="DNA_brk_join_enz"/>
</dbReference>
<dbReference type="PANTHER" id="PTHR30349">
    <property type="entry name" value="PHAGE INTEGRASE-RELATED"/>
    <property type="match status" value="1"/>
</dbReference>
<evidence type="ECO:0000313" key="4">
    <source>
        <dbReference type="EMBL" id="REC56367.1"/>
    </source>
</evidence>
<dbReference type="GO" id="GO:0003677">
    <property type="term" value="F:DNA binding"/>
    <property type="evidence" value="ECO:0007669"/>
    <property type="project" value="InterPro"/>
</dbReference>
<accession>A0A3D9BSA6</accession>
<evidence type="ECO:0000256" key="1">
    <source>
        <dbReference type="ARBA" id="ARBA00022908"/>
    </source>
</evidence>
<dbReference type="SUPFAM" id="SSF56349">
    <property type="entry name" value="DNA breaking-rejoining enzymes"/>
    <property type="match status" value="1"/>
</dbReference>
<comment type="caution">
    <text evidence="4">The sequence shown here is derived from an EMBL/GenBank/DDBJ whole genome shotgun (WGS) entry which is preliminary data.</text>
</comment>
<evidence type="ECO:0000256" key="2">
    <source>
        <dbReference type="ARBA" id="ARBA00023172"/>
    </source>
</evidence>
<dbReference type="InterPro" id="IPR013762">
    <property type="entry name" value="Integrase-like_cat_sf"/>
</dbReference>